<dbReference type="InterPro" id="IPR022342">
    <property type="entry name" value="TNFR_19"/>
</dbReference>
<feature type="domain" description="TNFR-Cys" evidence="13">
    <location>
        <begin position="32"/>
        <end position="71"/>
    </location>
</feature>
<keyword evidence="7" id="KW-0675">Receptor</keyword>
<dbReference type="Pfam" id="PF00020">
    <property type="entry name" value="TNFR_c6"/>
    <property type="match status" value="1"/>
</dbReference>
<accession>A0A7K4XG49</accession>
<evidence type="ECO:0000256" key="9">
    <source>
        <dbReference type="PROSITE-ProRule" id="PRU00206"/>
    </source>
</evidence>
<keyword evidence="3" id="KW-0677">Repeat</keyword>
<keyword evidence="2 11" id="KW-0812">Transmembrane</keyword>
<feature type="transmembrane region" description="Helical" evidence="11">
    <location>
        <begin position="168"/>
        <end position="192"/>
    </location>
</feature>
<gene>
    <name evidence="14" type="primary">Tnfrsf19</name>
    <name evidence="14" type="ORF">REGSAT_R02667</name>
</gene>
<feature type="non-terminal residue" evidence="14">
    <location>
        <position position="1"/>
    </location>
</feature>
<evidence type="ECO:0000256" key="10">
    <source>
        <dbReference type="SAM" id="MobiDB-lite"/>
    </source>
</evidence>
<sequence>MDAKGLQGNDKLKVLVILLAYLLSKVICETGDCREQEFRDQTGNCIPCKQCGPGMELSKECGFGYGEDAQCMTCRPNRFKEDWGFQKCKPCLDCALVNRFQKANCSATSNALCGDCLPGFYRKTKLGGFQDMECVPCGDPPPPYEPHCTTKVNLVKIPSTASSPRDTALAAVICSALATVLLALLILCVIYCKRQFMEKKPSWSLRSQDIHYNGSELSCFDRPRLNEYDHRTCCQCQRSTSQTCGPVHLIPSLCCDETCSVEHSSHSCAFHSQTTLNERSSDSVGEMIPAFLGSLSHSTSCCDSVSACESYSELTGGSAKSCSPETENAAIVELDNNQELSKVLISAKSPDGNVAKSFEISEHRTGIEVSSLQDSVTAESHPKTKCNGTTNDSTD</sequence>
<evidence type="ECO:0000256" key="6">
    <source>
        <dbReference type="ARBA" id="ARBA00023157"/>
    </source>
</evidence>
<dbReference type="PROSITE" id="PS00652">
    <property type="entry name" value="TNFR_NGFR_1"/>
    <property type="match status" value="2"/>
</dbReference>
<keyword evidence="6 9" id="KW-1015">Disulfide bond</keyword>
<dbReference type="AlphaFoldDB" id="A0A7K4XG49"/>
<comment type="subcellular location">
    <subcellularLocation>
        <location evidence="1">Membrane</location>
        <topology evidence="1">Single-pass membrane protein</topology>
    </subcellularLocation>
</comment>
<feature type="compositionally biased region" description="Polar residues" evidence="10">
    <location>
        <begin position="386"/>
        <end position="395"/>
    </location>
</feature>
<evidence type="ECO:0000256" key="8">
    <source>
        <dbReference type="ARBA" id="ARBA00023180"/>
    </source>
</evidence>
<dbReference type="CDD" id="cd13418">
    <property type="entry name" value="TNFRSF19"/>
    <property type="match status" value="1"/>
</dbReference>
<feature type="repeat" description="TNFR-Cys" evidence="9">
    <location>
        <begin position="32"/>
        <end position="71"/>
    </location>
</feature>
<proteinExistence type="predicted"/>
<feature type="chain" id="PRO_5029617358" evidence="12">
    <location>
        <begin position="29"/>
        <end position="395"/>
    </location>
</feature>
<keyword evidence="15" id="KW-1185">Reference proteome</keyword>
<feature type="domain" description="TNFR-Cys" evidence="13">
    <location>
        <begin position="73"/>
        <end position="113"/>
    </location>
</feature>
<evidence type="ECO:0000256" key="3">
    <source>
        <dbReference type="ARBA" id="ARBA00022737"/>
    </source>
</evidence>
<dbReference type="OrthoDB" id="10017617at2759"/>
<dbReference type="PRINTS" id="PR01969">
    <property type="entry name" value="TNFACTORR19"/>
</dbReference>
<evidence type="ECO:0000256" key="12">
    <source>
        <dbReference type="SAM" id="SignalP"/>
    </source>
</evidence>
<evidence type="ECO:0000256" key="5">
    <source>
        <dbReference type="ARBA" id="ARBA00023136"/>
    </source>
</evidence>
<dbReference type="GO" id="GO:0043123">
    <property type="term" value="P:positive regulation of canonical NF-kappaB signal transduction"/>
    <property type="evidence" value="ECO:0007669"/>
    <property type="project" value="InterPro"/>
</dbReference>
<evidence type="ECO:0000256" key="11">
    <source>
        <dbReference type="SAM" id="Phobius"/>
    </source>
</evidence>
<feature type="repeat" description="TNFR-Cys" evidence="9">
    <location>
        <begin position="73"/>
        <end position="113"/>
    </location>
</feature>
<evidence type="ECO:0000256" key="1">
    <source>
        <dbReference type="ARBA" id="ARBA00004167"/>
    </source>
</evidence>
<feature type="region of interest" description="Disordered" evidence="10">
    <location>
        <begin position="370"/>
        <end position="395"/>
    </location>
</feature>
<keyword evidence="12" id="KW-0732">Signal</keyword>
<reference evidence="14 15" key="1">
    <citation type="submission" date="2019-09" db="EMBL/GenBank/DDBJ databases">
        <title>Bird 10,000 Genomes (B10K) Project - Family phase.</title>
        <authorList>
            <person name="Zhang G."/>
        </authorList>
    </citation>
    <scope>NUCLEOTIDE SEQUENCE [LARGE SCALE GENOMIC DNA]</scope>
    <source>
        <strain evidence="14">B10K-DU-001-18</strain>
        <tissue evidence="14">Muscle</tissue>
    </source>
</reference>
<dbReference type="InterPro" id="IPR047526">
    <property type="entry name" value="TNR19/27/EDAR"/>
</dbReference>
<keyword evidence="8" id="KW-0325">Glycoprotein</keyword>
<evidence type="ECO:0000256" key="2">
    <source>
        <dbReference type="ARBA" id="ARBA00022692"/>
    </source>
</evidence>
<dbReference type="Gene3D" id="2.10.50.10">
    <property type="entry name" value="Tumor Necrosis Factor Receptor, subunit A, domain 2"/>
    <property type="match status" value="1"/>
</dbReference>
<dbReference type="SMART" id="SM00208">
    <property type="entry name" value="TNFR"/>
    <property type="match status" value="2"/>
</dbReference>
<feature type="non-terminal residue" evidence="14">
    <location>
        <position position="395"/>
    </location>
</feature>
<keyword evidence="4 11" id="KW-1133">Transmembrane helix</keyword>
<evidence type="ECO:0000256" key="4">
    <source>
        <dbReference type="ARBA" id="ARBA00022989"/>
    </source>
</evidence>
<feature type="signal peptide" evidence="12">
    <location>
        <begin position="1"/>
        <end position="28"/>
    </location>
</feature>
<dbReference type="PANTHER" id="PTHR12120">
    <property type="entry name" value="TNFR-CYS DOMAIN-CONTAINING PROTEIN"/>
    <property type="match status" value="1"/>
</dbReference>
<dbReference type="FunFam" id="2.10.50.10:FF:000003">
    <property type="entry name" value="Tumor necrosis factor receptor superfamily member 19"/>
    <property type="match status" value="1"/>
</dbReference>
<comment type="caution">
    <text evidence="14">The sequence shown here is derived from an EMBL/GenBank/DDBJ whole genome shotgun (WGS) entry which is preliminary data.</text>
</comment>
<dbReference type="Proteomes" id="UP000529728">
    <property type="component" value="Unassembled WGS sequence"/>
</dbReference>
<evidence type="ECO:0000259" key="13">
    <source>
        <dbReference type="PROSITE" id="PS50050"/>
    </source>
</evidence>
<dbReference type="GO" id="GO:0038023">
    <property type="term" value="F:signaling receptor activity"/>
    <property type="evidence" value="ECO:0007669"/>
    <property type="project" value="InterPro"/>
</dbReference>
<feature type="disulfide bond" evidence="9">
    <location>
        <begin position="48"/>
        <end position="61"/>
    </location>
</feature>
<dbReference type="PROSITE" id="PS50050">
    <property type="entry name" value="TNFR_NGFR_2"/>
    <property type="match status" value="2"/>
</dbReference>
<keyword evidence="5 11" id="KW-0472">Membrane</keyword>
<organism evidence="14 15">
    <name type="scientific">Regulus satrapa</name>
    <name type="common">Golden-crowned kinglet</name>
    <dbReference type="NCBI Taxonomy" id="13245"/>
    <lineage>
        <taxon>Eukaryota</taxon>
        <taxon>Metazoa</taxon>
        <taxon>Chordata</taxon>
        <taxon>Craniata</taxon>
        <taxon>Vertebrata</taxon>
        <taxon>Euteleostomi</taxon>
        <taxon>Archelosauria</taxon>
        <taxon>Archosauria</taxon>
        <taxon>Dinosauria</taxon>
        <taxon>Saurischia</taxon>
        <taxon>Theropoda</taxon>
        <taxon>Coelurosauria</taxon>
        <taxon>Aves</taxon>
        <taxon>Neognathae</taxon>
        <taxon>Neoaves</taxon>
        <taxon>Telluraves</taxon>
        <taxon>Australaves</taxon>
        <taxon>Passeriformes</taxon>
        <taxon>Regulidae</taxon>
        <taxon>Regulus</taxon>
    </lineage>
</organism>
<dbReference type="InterPro" id="IPR034047">
    <property type="entry name" value="TNFRSF19_N"/>
</dbReference>
<dbReference type="EMBL" id="VWZN01008867">
    <property type="protein sequence ID" value="NWR45714.1"/>
    <property type="molecule type" value="Genomic_DNA"/>
</dbReference>
<evidence type="ECO:0000256" key="7">
    <source>
        <dbReference type="ARBA" id="ARBA00023170"/>
    </source>
</evidence>
<dbReference type="GO" id="GO:0005886">
    <property type="term" value="C:plasma membrane"/>
    <property type="evidence" value="ECO:0007669"/>
    <property type="project" value="TreeGrafter"/>
</dbReference>
<protein>
    <submittedName>
        <fullName evidence="14">TNR19 factor</fullName>
    </submittedName>
</protein>
<name>A0A7K4XG49_REGSA</name>
<evidence type="ECO:0000313" key="14">
    <source>
        <dbReference type="EMBL" id="NWR45714.1"/>
    </source>
</evidence>
<dbReference type="InterPro" id="IPR001368">
    <property type="entry name" value="TNFR/NGFR_Cys_rich_reg"/>
</dbReference>
<dbReference type="PANTHER" id="PTHR12120:SF1">
    <property type="entry name" value="TUMOR NECROSIS FACTOR RECEPTOR SUPERFAMILY MEMBER 19"/>
    <property type="match status" value="1"/>
</dbReference>
<evidence type="ECO:0000313" key="15">
    <source>
        <dbReference type="Proteomes" id="UP000529728"/>
    </source>
</evidence>
<dbReference type="GO" id="GO:0046330">
    <property type="term" value="P:positive regulation of JNK cascade"/>
    <property type="evidence" value="ECO:0007669"/>
    <property type="project" value="InterPro"/>
</dbReference>
<comment type="caution">
    <text evidence="9">Lacks conserved residue(s) required for the propagation of feature annotation.</text>
</comment>